<dbReference type="InterPro" id="IPR013094">
    <property type="entry name" value="AB_hydrolase_3"/>
</dbReference>
<dbReference type="Pfam" id="PF07859">
    <property type="entry name" value="Abhydrolase_3"/>
    <property type="match status" value="1"/>
</dbReference>
<dbReference type="EMBL" id="WSES01000003">
    <property type="protein sequence ID" value="MVW60881.1"/>
    <property type="molecule type" value="Genomic_DNA"/>
</dbReference>
<evidence type="ECO:0000313" key="3">
    <source>
        <dbReference type="EMBL" id="MVW60881.1"/>
    </source>
</evidence>
<protein>
    <submittedName>
        <fullName evidence="3">Alpha/beta hydrolase fold domain-containing protein</fullName>
    </submittedName>
</protein>
<dbReference type="Proteomes" id="UP000443353">
    <property type="component" value="Unassembled WGS sequence"/>
</dbReference>
<dbReference type="Gene3D" id="3.40.50.1820">
    <property type="entry name" value="alpha/beta hydrolase"/>
    <property type="match status" value="1"/>
</dbReference>
<dbReference type="SUPFAM" id="SSF53474">
    <property type="entry name" value="alpha/beta-Hydrolases"/>
    <property type="match status" value="1"/>
</dbReference>
<gene>
    <name evidence="3" type="ORF">GPY61_13165</name>
</gene>
<dbReference type="RefSeq" id="WP_056128763.1">
    <property type="nucleotide sequence ID" value="NZ_WSES01000003.1"/>
</dbReference>
<feature type="domain" description="Alpha/beta hydrolase fold-3" evidence="2">
    <location>
        <begin position="72"/>
        <end position="273"/>
    </location>
</feature>
<dbReference type="InterPro" id="IPR050300">
    <property type="entry name" value="GDXG_lipolytic_enzyme"/>
</dbReference>
<organism evidence="3 4">
    <name type="scientific">Massilia cellulosiltytica</name>
    <dbReference type="NCBI Taxonomy" id="2683234"/>
    <lineage>
        <taxon>Bacteria</taxon>
        <taxon>Pseudomonadati</taxon>
        <taxon>Pseudomonadota</taxon>
        <taxon>Betaproteobacteria</taxon>
        <taxon>Burkholderiales</taxon>
        <taxon>Oxalobacteraceae</taxon>
        <taxon>Telluria group</taxon>
        <taxon>Massilia</taxon>
    </lineage>
</organism>
<sequence length="299" mass="32271">MLIRTIVNAGLRRTLKPLWNDIPSVARMRAAYHRIDRLGTLGRRPVRVDVADVGGVAVEWIGRPAAAGEGVILYLHGGGFAVRAAAADRRYCAGLARRTGCPVVQVPYRLAPEFPFPAGLDDCCAVYAGLLAAGIPAHKIVVIGHSAGANLALVLLMRARDNGWPQPAGCILLSAPVDLTAGSPSATANAARDSMQSPNIWPWVRMTYLGGVAPDHPDVSPLFGDWAGLAPLHFHVSDTEIILDDSRRAAERARRAGNRVTLTVWHDVPHSFYYMNALREAWRCRAEVVAFIGAALRRG</sequence>
<evidence type="ECO:0000256" key="1">
    <source>
        <dbReference type="ARBA" id="ARBA00022801"/>
    </source>
</evidence>
<dbReference type="PANTHER" id="PTHR48081:SF8">
    <property type="entry name" value="ALPHA_BETA HYDROLASE FOLD-3 DOMAIN-CONTAINING PROTEIN-RELATED"/>
    <property type="match status" value="1"/>
</dbReference>
<evidence type="ECO:0000259" key="2">
    <source>
        <dbReference type="Pfam" id="PF07859"/>
    </source>
</evidence>
<keyword evidence="4" id="KW-1185">Reference proteome</keyword>
<comment type="caution">
    <text evidence="3">The sequence shown here is derived from an EMBL/GenBank/DDBJ whole genome shotgun (WGS) entry which is preliminary data.</text>
</comment>
<dbReference type="InterPro" id="IPR029058">
    <property type="entry name" value="AB_hydrolase_fold"/>
</dbReference>
<dbReference type="GO" id="GO:0016787">
    <property type="term" value="F:hydrolase activity"/>
    <property type="evidence" value="ECO:0007669"/>
    <property type="project" value="UniProtKB-KW"/>
</dbReference>
<evidence type="ECO:0000313" key="4">
    <source>
        <dbReference type="Proteomes" id="UP000443353"/>
    </source>
</evidence>
<dbReference type="PANTHER" id="PTHR48081">
    <property type="entry name" value="AB HYDROLASE SUPERFAMILY PROTEIN C4A8.06C"/>
    <property type="match status" value="1"/>
</dbReference>
<dbReference type="AlphaFoldDB" id="A0A7X3FZG7"/>
<keyword evidence="1 3" id="KW-0378">Hydrolase</keyword>
<accession>A0A7X3FZG7</accession>
<reference evidence="3 4" key="1">
    <citation type="submission" date="2019-12" db="EMBL/GenBank/DDBJ databases">
        <authorList>
            <person name="Li C."/>
            <person name="Zhao J."/>
        </authorList>
    </citation>
    <scope>NUCLEOTIDE SEQUENCE [LARGE SCALE GENOMIC DNA]</scope>
    <source>
        <strain evidence="3 4">NEAU-DD11</strain>
    </source>
</reference>
<name>A0A7X3FZG7_9BURK</name>
<proteinExistence type="predicted"/>